<evidence type="ECO:0000256" key="2">
    <source>
        <dbReference type="ARBA" id="ARBA00022898"/>
    </source>
</evidence>
<name>A0A2K0T7I7_9HYPO</name>
<dbReference type="EMBL" id="MTYH01000057">
    <property type="protein sequence ID" value="PNP41481.1"/>
    <property type="molecule type" value="Genomic_DNA"/>
</dbReference>
<evidence type="ECO:0008006" key="7">
    <source>
        <dbReference type="Google" id="ProtNLM"/>
    </source>
</evidence>
<dbReference type="OrthoDB" id="2161780at2759"/>
<sequence length="971" mass="109158">MGDDPKHKDRLAHARVGSYFLGPKAENFHVLSELMGKVLQDQQTVRQNLYRDDPAFITPGMMEAESYTESVDELRDYVKELSEDLALHSIPFWSPRYNAHMNMDVALPSIIGYMATMMYNPNNVATEASPLTTEKEREVGRELCYMLGYGYDGDITPWGHITCDGSVANLEAIWAIRNLKFYPLSLKLAIGIKGSKYESKGINPPLSFLAHAEPPFLVENCKGEQKPFVELDTWELLNLRPSTVLELSTRLTKEYSITAQFLQDALKPYLIQSVGKDYLERCFGIEKSGKFFVSTTKHYSWPKGGAISGIGSDNFINVEVDEDARMDINNLRIRLDECLSSQTPVYGGVAIMGSTEHGACDPLADLVSLREEYQSKGLSFAIHADAAWGGYFASFIDRTMKGPPSGYLPLVPALKLQDYTMEQLYSLQYADSITIDPHKSGYVNYPAGGLCYRDGRMKYLITWTSPIVYHPGDEEGSMGVYGVEGSKPGAAVVATWLTHRMLKIQPEGYGRLLGEAVFTCTKLYCHWATMTRAEDDLLVCPLIRLPSERAGLSASDIEKEKQRIREKILSVSNEDLFNDKESMEFLNKLGGDLMINAFACNFKVNGKINNDVNEANYLNQRIFQRLSVTSMNDVVATRPLFLTSSTFGEVTYGKCLESYKRRLQLVNGEEPARGDLTFLVNVTMSPWPTDQDFLGSLAEDFRRVANEEVKKCIVRNRIEPDFHGFVMQGLDQIHLVHIPMFQMANHRWQLIITAEFPENAKQRYQQLRKENPTKFYTVANTQKELLEDMIKPAIEIEWRLDEGIPALGTEPIMTFKLSNVRVVVRESMFFNALDQAYPNRMPFYLYGSNAEAHLDHVLKKAPNGMISADSVKLALEPELSDEQLAKGVVAVFEDVYENAIQPLPLDDDSNISLAATGLSLDPGRTHKTSVYESYEAFNGGSAPIARGSISLAEYVFADWKDVNMDPACDME</sequence>
<evidence type="ECO:0000313" key="5">
    <source>
        <dbReference type="EMBL" id="PNP41481.1"/>
    </source>
</evidence>
<dbReference type="PANTHER" id="PTHR42735:SF4">
    <property type="entry name" value="PYRIDOXAL PHOSPHATE-DEPENDENT DECARBOXYLASE FAMILY PROTEIN"/>
    <property type="match status" value="1"/>
</dbReference>
<protein>
    <recommendedName>
        <fullName evidence="7">Pyridoxal-dependent decarboxylase domain-containing protein</fullName>
    </recommendedName>
</protein>
<dbReference type="AlphaFoldDB" id="A0A2K0T7I7"/>
<dbReference type="InterPro" id="IPR015421">
    <property type="entry name" value="PyrdxlP-dep_Trfase_major"/>
</dbReference>
<gene>
    <name evidence="5" type="ORF">TGAMA5MH_06582</name>
</gene>
<dbReference type="SUPFAM" id="SSF53383">
    <property type="entry name" value="PLP-dependent transferases"/>
    <property type="match status" value="1"/>
</dbReference>
<dbReference type="GO" id="GO:0019752">
    <property type="term" value="P:carboxylic acid metabolic process"/>
    <property type="evidence" value="ECO:0007669"/>
    <property type="project" value="InterPro"/>
</dbReference>
<evidence type="ECO:0000313" key="6">
    <source>
        <dbReference type="Proteomes" id="UP000236546"/>
    </source>
</evidence>
<keyword evidence="2 4" id="KW-0663">Pyridoxal phosphate</keyword>
<proteinExistence type="predicted"/>
<comment type="cofactor">
    <cofactor evidence="1 4">
        <name>pyridoxal 5'-phosphate</name>
        <dbReference type="ChEBI" id="CHEBI:597326"/>
    </cofactor>
</comment>
<dbReference type="Pfam" id="PF00282">
    <property type="entry name" value="Pyridoxal_deC"/>
    <property type="match status" value="1"/>
</dbReference>
<feature type="modified residue" description="N6-(pyridoxal phosphate)lysine" evidence="4">
    <location>
        <position position="439"/>
    </location>
</feature>
<evidence type="ECO:0000256" key="3">
    <source>
        <dbReference type="ARBA" id="ARBA00023239"/>
    </source>
</evidence>
<dbReference type="GO" id="GO:0030170">
    <property type="term" value="F:pyridoxal phosphate binding"/>
    <property type="evidence" value="ECO:0007669"/>
    <property type="project" value="InterPro"/>
</dbReference>
<dbReference type="Proteomes" id="UP000236546">
    <property type="component" value="Unassembled WGS sequence"/>
</dbReference>
<dbReference type="InterPro" id="IPR002129">
    <property type="entry name" value="PyrdxlP-dep_de-COase"/>
</dbReference>
<dbReference type="InterPro" id="IPR050477">
    <property type="entry name" value="GrpII_AminoAcid_Decarb"/>
</dbReference>
<comment type="caution">
    <text evidence="5">The sequence shown here is derived from an EMBL/GenBank/DDBJ whole genome shotgun (WGS) entry which is preliminary data.</text>
</comment>
<organism evidence="5 6">
    <name type="scientific">Trichoderma gamsii</name>
    <dbReference type="NCBI Taxonomy" id="398673"/>
    <lineage>
        <taxon>Eukaryota</taxon>
        <taxon>Fungi</taxon>
        <taxon>Dikarya</taxon>
        <taxon>Ascomycota</taxon>
        <taxon>Pezizomycotina</taxon>
        <taxon>Sordariomycetes</taxon>
        <taxon>Hypocreomycetidae</taxon>
        <taxon>Hypocreales</taxon>
        <taxon>Hypocreaceae</taxon>
        <taxon>Trichoderma</taxon>
    </lineage>
</organism>
<reference evidence="5 6" key="1">
    <citation type="submission" date="2017-02" db="EMBL/GenBank/DDBJ databases">
        <title>Genomes of Trichoderma spp. with biocontrol activity.</title>
        <authorList>
            <person name="Gardiner D."/>
            <person name="Kazan K."/>
            <person name="Vos C."/>
            <person name="Harvey P."/>
        </authorList>
    </citation>
    <scope>NUCLEOTIDE SEQUENCE [LARGE SCALE GENOMIC DNA]</scope>
    <source>
        <strain evidence="5 6">A5MH</strain>
    </source>
</reference>
<dbReference type="Gene3D" id="3.40.640.10">
    <property type="entry name" value="Type I PLP-dependent aspartate aminotransferase-like (Major domain)"/>
    <property type="match status" value="1"/>
</dbReference>
<accession>A0A2K0T7I7</accession>
<dbReference type="GO" id="GO:0016830">
    <property type="term" value="F:carbon-carbon lyase activity"/>
    <property type="evidence" value="ECO:0007669"/>
    <property type="project" value="InterPro"/>
</dbReference>
<evidence type="ECO:0000256" key="1">
    <source>
        <dbReference type="ARBA" id="ARBA00001933"/>
    </source>
</evidence>
<dbReference type="InterPro" id="IPR015424">
    <property type="entry name" value="PyrdxlP-dep_Trfase"/>
</dbReference>
<dbReference type="PANTHER" id="PTHR42735">
    <property type="match status" value="1"/>
</dbReference>
<keyword evidence="3" id="KW-0456">Lyase</keyword>
<evidence type="ECO:0000256" key="4">
    <source>
        <dbReference type="PIRSR" id="PIRSR602129-50"/>
    </source>
</evidence>